<keyword evidence="3" id="KW-1185">Reference proteome</keyword>
<dbReference type="EC" id="1.8.5.-" evidence="2"/>
<dbReference type="Gene3D" id="3.40.30.10">
    <property type="entry name" value="Glutaredoxin"/>
    <property type="match status" value="1"/>
</dbReference>
<dbReference type="PANTHER" id="PTHR32419">
    <property type="entry name" value="GLUTATHIONYL-HYDROQUINONE REDUCTASE"/>
    <property type="match status" value="1"/>
</dbReference>
<sequence length="323" mass="37084">MGLLVDGQWKDKWYDTSGTGGKFVREQSQFRNWITADGSAGPSGEAGFKAEKGRYHLYVSYACPWAHRALIFRALKGLEDWIDVSVVNPLMLENGWTFEPDDKVVQDPIHGADFLHQVYTADSPEFTGRVTVPVLWDKQSGRIVNNESADIIRMLNSAFDGLGARDGDYYPQALRQEIDTVNDRVYHTVNNGVYKSGFATTQEAYSEAVQTLFESLEWLEEILSRQRYLTGERVTEADWRLFTTLIRFDAVYHGHFKCNLKRITDLPNLWAYTRELYQWPGVKETVHFDHIKQHYYRSHTMINPTAIVPDGPILALDTPHGRE</sequence>
<keyword evidence="2" id="KW-0560">Oxidoreductase</keyword>
<dbReference type="PANTHER" id="PTHR32419:SF6">
    <property type="entry name" value="GLUTATHIONE S-TRANSFERASE OMEGA-LIKE 1-RELATED"/>
    <property type="match status" value="1"/>
</dbReference>
<dbReference type="InterPro" id="IPR016639">
    <property type="entry name" value="GST_Omega/GSH"/>
</dbReference>
<dbReference type="InterPro" id="IPR036282">
    <property type="entry name" value="Glutathione-S-Trfase_C_sf"/>
</dbReference>
<dbReference type="InterPro" id="IPR040079">
    <property type="entry name" value="Glutathione_S-Trfase"/>
</dbReference>
<dbReference type="RefSeq" id="WP_302710867.1">
    <property type="nucleotide sequence ID" value="NZ_JAULRT010000031.1"/>
</dbReference>
<dbReference type="SUPFAM" id="SSF52833">
    <property type="entry name" value="Thioredoxin-like"/>
    <property type="match status" value="1"/>
</dbReference>
<protein>
    <submittedName>
        <fullName evidence="2">Glutathione S-transferase family protein</fullName>
        <ecNumber evidence="2">1.8.5.-</ecNumber>
    </submittedName>
</protein>
<dbReference type="Pfam" id="PF13409">
    <property type="entry name" value="GST_N_2"/>
    <property type="match status" value="1"/>
</dbReference>
<dbReference type="GO" id="GO:0016491">
    <property type="term" value="F:oxidoreductase activity"/>
    <property type="evidence" value="ECO:0007669"/>
    <property type="project" value="UniProtKB-KW"/>
</dbReference>
<dbReference type="Gene3D" id="1.20.1050.10">
    <property type="match status" value="1"/>
</dbReference>
<dbReference type="InterPro" id="IPR047047">
    <property type="entry name" value="GST_Omega-like_C"/>
</dbReference>
<dbReference type="InterPro" id="IPR004045">
    <property type="entry name" value="Glutathione_S-Trfase_N"/>
</dbReference>
<evidence type="ECO:0000259" key="1">
    <source>
        <dbReference type="PROSITE" id="PS50405"/>
    </source>
</evidence>
<dbReference type="InterPro" id="IPR010987">
    <property type="entry name" value="Glutathione-S-Trfase_C-like"/>
</dbReference>
<gene>
    <name evidence="2" type="ORF">QWI16_01100</name>
</gene>
<reference evidence="2" key="1">
    <citation type="submission" date="2023-07" db="EMBL/GenBank/DDBJ databases">
        <title>Gilvimarinus algae sp. nov., isolated from the surface of Kelp.</title>
        <authorList>
            <person name="Sun Y.Y."/>
            <person name="Gong Y."/>
            <person name="Du Z.J."/>
        </authorList>
    </citation>
    <scope>NUCLEOTIDE SEQUENCE</scope>
    <source>
        <strain evidence="2">SDUM040014</strain>
    </source>
</reference>
<dbReference type="CDD" id="cd03190">
    <property type="entry name" value="GST_C_Omega_like"/>
    <property type="match status" value="1"/>
</dbReference>
<comment type="caution">
    <text evidence="2">The sequence shown here is derived from an EMBL/GenBank/DDBJ whole genome shotgun (WGS) entry which is preliminary data.</text>
</comment>
<dbReference type="SFLD" id="SFLDS00019">
    <property type="entry name" value="Glutathione_Transferase_(cytos"/>
    <property type="match status" value="1"/>
</dbReference>
<dbReference type="PROSITE" id="PS50405">
    <property type="entry name" value="GST_CTER"/>
    <property type="match status" value="1"/>
</dbReference>
<evidence type="ECO:0000313" key="3">
    <source>
        <dbReference type="Proteomes" id="UP001168380"/>
    </source>
</evidence>
<dbReference type="InterPro" id="IPR036249">
    <property type="entry name" value="Thioredoxin-like_sf"/>
</dbReference>
<evidence type="ECO:0000313" key="2">
    <source>
        <dbReference type="EMBL" id="MDO3380748.1"/>
    </source>
</evidence>
<dbReference type="PIRSF" id="PIRSF015753">
    <property type="entry name" value="GST"/>
    <property type="match status" value="1"/>
</dbReference>
<dbReference type="SUPFAM" id="SSF47616">
    <property type="entry name" value="GST C-terminal domain-like"/>
    <property type="match status" value="1"/>
</dbReference>
<proteinExistence type="predicted"/>
<dbReference type="SFLD" id="SFLDG01148">
    <property type="entry name" value="Xi_(cytGST)"/>
    <property type="match status" value="1"/>
</dbReference>
<dbReference type="SFLD" id="SFLDG01206">
    <property type="entry name" value="Xi.1"/>
    <property type="match status" value="1"/>
</dbReference>
<organism evidence="2 3">
    <name type="scientific">Gilvimarinus algae</name>
    <dbReference type="NCBI Taxonomy" id="3058037"/>
    <lineage>
        <taxon>Bacteria</taxon>
        <taxon>Pseudomonadati</taxon>
        <taxon>Pseudomonadota</taxon>
        <taxon>Gammaproteobacteria</taxon>
        <taxon>Cellvibrionales</taxon>
        <taxon>Cellvibrionaceae</taxon>
        <taxon>Gilvimarinus</taxon>
    </lineage>
</organism>
<dbReference type="EMBL" id="JAULRT010000031">
    <property type="protein sequence ID" value="MDO3380748.1"/>
    <property type="molecule type" value="Genomic_DNA"/>
</dbReference>
<name>A0ABT8T9T5_9GAMM</name>
<feature type="domain" description="GST C-terminal" evidence="1">
    <location>
        <begin position="171"/>
        <end position="298"/>
    </location>
</feature>
<dbReference type="Pfam" id="PF13410">
    <property type="entry name" value="GST_C_2"/>
    <property type="match status" value="1"/>
</dbReference>
<dbReference type="Proteomes" id="UP001168380">
    <property type="component" value="Unassembled WGS sequence"/>
</dbReference>
<accession>A0ABT8T9T5</accession>